<evidence type="ECO:0000256" key="5">
    <source>
        <dbReference type="ARBA" id="ARBA00022692"/>
    </source>
</evidence>
<dbReference type="Gene3D" id="3.30.460.20">
    <property type="entry name" value="CorA soluble domain-like"/>
    <property type="match status" value="1"/>
</dbReference>
<feature type="region of interest" description="Disordered" evidence="8">
    <location>
        <begin position="221"/>
        <end position="252"/>
    </location>
</feature>
<feature type="compositionally biased region" description="Basic residues" evidence="8">
    <location>
        <begin position="81"/>
        <end position="97"/>
    </location>
</feature>
<reference evidence="10" key="1">
    <citation type="journal article" date="2020" name="Stud. Mycol.">
        <title>101 Dothideomycetes genomes: a test case for predicting lifestyles and emergence of pathogens.</title>
        <authorList>
            <person name="Haridas S."/>
            <person name="Albert R."/>
            <person name="Binder M."/>
            <person name="Bloem J."/>
            <person name="Labutti K."/>
            <person name="Salamov A."/>
            <person name="Andreopoulos B."/>
            <person name="Baker S."/>
            <person name="Barry K."/>
            <person name="Bills G."/>
            <person name="Bluhm B."/>
            <person name="Cannon C."/>
            <person name="Castanera R."/>
            <person name="Culley D."/>
            <person name="Daum C."/>
            <person name="Ezra D."/>
            <person name="Gonzalez J."/>
            <person name="Henrissat B."/>
            <person name="Kuo A."/>
            <person name="Liang C."/>
            <person name="Lipzen A."/>
            <person name="Lutzoni F."/>
            <person name="Magnuson J."/>
            <person name="Mondo S."/>
            <person name="Nolan M."/>
            <person name="Ohm R."/>
            <person name="Pangilinan J."/>
            <person name="Park H.-J."/>
            <person name="Ramirez L."/>
            <person name="Alfaro M."/>
            <person name="Sun H."/>
            <person name="Tritt A."/>
            <person name="Yoshinaga Y."/>
            <person name="Zwiers L.-H."/>
            <person name="Turgeon B."/>
            <person name="Goodwin S."/>
            <person name="Spatafora J."/>
            <person name="Crous P."/>
            <person name="Grigoriev I."/>
        </authorList>
    </citation>
    <scope>NUCLEOTIDE SEQUENCE</scope>
    <source>
        <strain evidence="10">CBS 279.74</strain>
    </source>
</reference>
<keyword evidence="6 9" id="KW-1133">Transmembrane helix</keyword>
<feature type="region of interest" description="Disordered" evidence="8">
    <location>
        <begin position="1"/>
        <end position="120"/>
    </location>
</feature>
<dbReference type="SUPFAM" id="SSF144083">
    <property type="entry name" value="Magnesium transport protein CorA, transmembrane region"/>
    <property type="match status" value="1"/>
</dbReference>
<evidence type="ECO:0000256" key="7">
    <source>
        <dbReference type="ARBA" id="ARBA00023136"/>
    </source>
</evidence>
<dbReference type="InterPro" id="IPR045861">
    <property type="entry name" value="CorA_cytoplasmic_dom"/>
</dbReference>
<feature type="compositionally biased region" description="Low complexity" evidence="8">
    <location>
        <begin position="50"/>
        <end position="59"/>
    </location>
</feature>
<dbReference type="OrthoDB" id="165352at2759"/>
<dbReference type="InterPro" id="IPR002523">
    <property type="entry name" value="MgTranspt_CorA/ZnTranspt_ZntB"/>
</dbReference>
<evidence type="ECO:0000313" key="10">
    <source>
        <dbReference type="EMBL" id="KAF2703505.1"/>
    </source>
</evidence>
<dbReference type="GO" id="GO:0000287">
    <property type="term" value="F:magnesium ion binding"/>
    <property type="evidence" value="ECO:0007669"/>
    <property type="project" value="TreeGrafter"/>
</dbReference>
<sequence>MASSDDAQVQTRDFATSPSSPSSPQNPQLHSTNNLRIDTQAHQHTEPSRARSASSTTATGAQVEGNSILSPSRLSIDTLRRRPTRSNTVRHYHSPTRRKWEEPGAEPGIDTKKENETHESLQQHCDITVVDFSDDRVECHPLDNNNLEDFLKLPKDDWVQCRWINVNGLSWDVIKALGNHKGLHRLAIEDLMNTRGRTKVDWYSDQAFLLLTLSKLVRIPDDESDSSDSDSDSEPRKPKSSKHKKKKKKKQASFFGRLKERFESDSSNVEDVERWATEDKGSNIEGAITSRMRPSTTQAQQVRTLQRFRGGPNLDRTIYMEENSALASRKLAVSVEQVSIFICADNTVISFFEHSAPEIAEPILKRIDSEDTIIRRSCDASMVVQAIIDAIIDLAIPVVAAYEDAMGELELDVLREPDLHHSRLLYILTTETSILGNTIRPIMSLINALRDHKSDPMTTTPSLSGMPPRRPISSITISPLAHTYLGDVEDHCIMITQSLDQMRRAADNLIDLIFNMMGAYQNESMKILTAVTIFFLPLTFLVGYFGQNFARFNGVQNHSDAFFWVIAVPVMAATLLVLSYDMLKRKLQKYRGRWKVRKVKQRTGPMRDERKGVSGGKRHTMYTKNMKGQIGGSF</sequence>
<feature type="transmembrane region" description="Helical" evidence="9">
    <location>
        <begin position="561"/>
        <end position="583"/>
    </location>
</feature>
<feature type="compositionally biased region" description="Polar residues" evidence="8">
    <location>
        <begin position="64"/>
        <end position="75"/>
    </location>
</feature>
<keyword evidence="7 9" id="KW-0472">Membrane</keyword>
<dbReference type="GO" id="GO:0015087">
    <property type="term" value="F:cobalt ion transmembrane transporter activity"/>
    <property type="evidence" value="ECO:0007669"/>
    <property type="project" value="TreeGrafter"/>
</dbReference>
<gene>
    <name evidence="10" type="ORF">K504DRAFT_392486</name>
</gene>
<accession>A0A6G1JTD2</accession>
<dbReference type="EMBL" id="MU005787">
    <property type="protein sequence ID" value="KAF2703505.1"/>
    <property type="molecule type" value="Genomic_DNA"/>
</dbReference>
<evidence type="ECO:0000256" key="3">
    <source>
        <dbReference type="ARBA" id="ARBA00022448"/>
    </source>
</evidence>
<feature type="compositionally biased region" description="Basic and acidic residues" evidence="8">
    <location>
        <begin position="109"/>
        <end position="120"/>
    </location>
</feature>
<keyword evidence="3" id="KW-0813">Transport</keyword>
<dbReference type="SUPFAM" id="SSF143865">
    <property type="entry name" value="CorA soluble domain-like"/>
    <property type="match status" value="1"/>
</dbReference>
<evidence type="ECO:0008006" key="12">
    <source>
        <dbReference type="Google" id="ProtNLM"/>
    </source>
</evidence>
<comment type="subcellular location">
    <subcellularLocation>
        <location evidence="1">Cell membrane</location>
        <topology evidence="1">Multi-pass membrane protein</topology>
    </subcellularLocation>
</comment>
<proteinExistence type="inferred from homology"/>
<feature type="compositionally biased region" description="Basic residues" evidence="8">
    <location>
        <begin position="238"/>
        <end position="251"/>
    </location>
</feature>
<dbReference type="AlphaFoldDB" id="A0A6G1JTD2"/>
<dbReference type="GO" id="GO:0005886">
    <property type="term" value="C:plasma membrane"/>
    <property type="evidence" value="ECO:0007669"/>
    <property type="project" value="UniProtKB-SubCell"/>
</dbReference>
<evidence type="ECO:0000256" key="2">
    <source>
        <dbReference type="ARBA" id="ARBA00009765"/>
    </source>
</evidence>
<evidence type="ECO:0000256" key="9">
    <source>
        <dbReference type="SAM" id="Phobius"/>
    </source>
</evidence>
<feature type="compositionally biased region" description="Acidic residues" evidence="8">
    <location>
        <begin position="222"/>
        <end position="232"/>
    </location>
</feature>
<dbReference type="Gene3D" id="1.20.58.340">
    <property type="entry name" value="Magnesium transport protein CorA, transmembrane region"/>
    <property type="match status" value="2"/>
</dbReference>
<feature type="compositionally biased region" description="Polar residues" evidence="8">
    <location>
        <begin position="1"/>
        <end position="16"/>
    </location>
</feature>
<dbReference type="GO" id="GO:0015095">
    <property type="term" value="F:magnesium ion transmembrane transporter activity"/>
    <property type="evidence" value="ECO:0007669"/>
    <property type="project" value="TreeGrafter"/>
</dbReference>
<protein>
    <recommendedName>
        <fullName evidence="12">Cora-domain-containing protein</fullName>
    </recommendedName>
</protein>
<evidence type="ECO:0000256" key="1">
    <source>
        <dbReference type="ARBA" id="ARBA00004651"/>
    </source>
</evidence>
<evidence type="ECO:0000313" key="11">
    <source>
        <dbReference type="Proteomes" id="UP000799428"/>
    </source>
</evidence>
<dbReference type="Proteomes" id="UP000799428">
    <property type="component" value="Unassembled WGS sequence"/>
</dbReference>
<feature type="transmembrane region" description="Helical" evidence="9">
    <location>
        <begin position="527"/>
        <end position="546"/>
    </location>
</feature>
<keyword evidence="11" id="KW-1185">Reference proteome</keyword>
<dbReference type="GO" id="GO:0050897">
    <property type="term" value="F:cobalt ion binding"/>
    <property type="evidence" value="ECO:0007669"/>
    <property type="project" value="TreeGrafter"/>
</dbReference>
<comment type="similarity">
    <text evidence="2">Belongs to the CorA metal ion transporter (MIT) (TC 1.A.35) family.</text>
</comment>
<dbReference type="InterPro" id="IPR045863">
    <property type="entry name" value="CorA_TM1_TM2"/>
</dbReference>
<name>A0A6G1JTD2_9PLEO</name>
<dbReference type="PANTHER" id="PTHR46494">
    <property type="entry name" value="CORA FAMILY METAL ION TRANSPORTER (EUROFUNG)"/>
    <property type="match status" value="1"/>
</dbReference>
<feature type="compositionally biased region" description="Polar residues" evidence="8">
    <location>
        <begin position="25"/>
        <end position="38"/>
    </location>
</feature>
<keyword evidence="5 9" id="KW-0812">Transmembrane</keyword>
<evidence type="ECO:0000256" key="8">
    <source>
        <dbReference type="SAM" id="MobiDB-lite"/>
    </source>
</evidence>
<keyword evidence="4" id="KW-1003">Cell membrane</keyword>
<feature type="compositionally biased region" description="Basic and acidic residues" evidence="8">
    <location>
        <begin position="39"/>
        <end position="49"/>
    </location>
</feature>
<dbReference type="Pfam" id="PF01544">
    <property type="entry name" value="CorA"/>
    <property type="match status" value="1"/>
</dbReference>
<evidence type="ECO:0000256" key="6">
    <source>
        <dbReference type="ARBA" id="ARBA00022989"/>
    </source>
</evidence>
<dbReference type="PANTHER" id="PTHR46494:SF1">
    <property type="entry name" value="CORA FAMILY METAL ION TRANSPORTER (EUROFUNG)"/>
    <property type="match status" value="1"/>
</dbReference>
<evidence type="ECO:0000256" key="4">
    <source>
        <dbReference type="ARBA" id="ARBA00022475"/>
    </source>
</evidence>
<organism evidence="10 11">
    <name type="scientific">Pleomassaria siparia CBS 279.74</name>
    <dbReference type="NCBI Taxonomy" id="1314801"/>
    <lineage>
        <taxon>Eukaryota</taxon>
        <taxon>Fungi</taxon>
        <taxon>Dikarya</taxon>
        <taxon>Ascomycota</taxon>
        <taxon>Pezizomycotina</taxon>
        <taxon>Dothideomycetes</taxon>
        <taxon>Pleosporomycetidae</taxon>
        <taxon>Pleosporales</taxon>
        <taxon>Pleomassariaceae</taxon>
        <taxon>Pleomassaria</taxon>
    </lineage>
</organism>